<comment type="catalytic activity">
    <reaction evidence="19">
        <text>L-seryl-[protein] + ATP = O-phospho-L-seryl-[protein] + ADP + H(+)</text>
        <dbReference type="Rhea" id="RHEA:17989"/>
        <dbReference type="Rhea" id="RHEA-COMP:9863"/>
        <dbReference type="Rhea" id="RHEA-COMP:11604"/>
        <dbReference type="ChEBI" id="CHEBI:15378"/>
        <dbReference type="ChEBI" id="CHEBI:29999"/>
        <dbReference type="ChEBI" id="CHEBI:30616"/>
        <dbReference type="ChEBI" id="CHEBI:83421"/>
        <dbReference type="ChEBI" id="CHEBI:456216"/>
        <dbReference type="EC" id="2.7.11.1"/>
    </reaction>
</comment>
<keyword evidence="8" id="KW-0812">Transmembrane</keyword>
<gene>
    <name evidence="21" type="ORF">T459_11349</name>
</gene>
<keyword evidence="14" id="KW-1133">Transmembrane helix</keyword>
<evidence type="ECO:0000256" key="5">
    <source>
        <dbReference type="ARBA" id="ARBA00022553"/>
    </source>
</evidence>
<evidence type="ECO:0000256" key="4">
    <source>
        <dbReference type="ARBA" id="ARBA00022527"/>
    </source>
</evidence>
<keyword evidence="10" id="KW-0677">Repeat</keyword>
<keyword evidence="13" id="KW-0067">ATP-binding</keyword>
<dbReference type="GO" id="GO:0004674">
    <property type="term" value="F:protein serine/threonine kinase activity"/>
    <property type="evidence" value="ECO:0007669"/>
    <property type="project" value="UniProtKB-KW"/>
</dbReference>
<keyword evidence="3" id="KW-1003">Cell membrane</keyword>
<evidence type="ECO:0000256" key="7">
    <source>
        <dbReference type="ARBA" id="ARBA00022679"/>
    </source>
</evidence>
<evidence type="ECO:0000256" key="6">
    <source>
        <dbReference type="ARBA" id="ARBA00022614"/>
    </source>
</evidence>
<keyword evidence="12" id="KW-0418">Kinase</keyword>
<evidence type="ECO:0000256" key="15">
    <source>
        <dbReference type="ARBA" id="ARBA00023136"/>
    </source>
</evidence>
<accession>A0A2G2ZLN3</accession>
<protein>
    <recommendedName>
        <fullName evidence="2">non-specific serine/threonine protein kinase</fullName>
        <ecNumber evidence="2">2.7.11.1</ecNumber>
    </recommendedName>
</protein>
<evidence type="ECO:0000256" key="12">
    <source>
        <dbReference type="ARBA" id="ARBA00022777"/>
    </source>
</evidence>
<reference evidence="21 22" key="2">
    <citation type="journal article" date="2017" name="Genome Biol.">
        <title>New reference genome sequences of hot pepper reveal the massive evolution of plant disease-resistance genes by retroduplication.</title>
        <authorList>
            <person name="Kim S."/>
            <person name="Park J."/>
            <person name="Yeom S.I."/>
            <person name="Kim Y.M."/>
            <person name="Seo E."/>
            <person name="Kim K.T."/>
            <person name="Kim M.S."/>
            <person name="Lee J.M."/>
            <person name="Cheong K."/>
            <person name="Shin H.S."/>
            <person name="Kim S.B."/>
            <person name="Han K."/>
            <person name="Lee J."/>
            <person name="Park M."/>
            <person name="Lee H.A."/>
            <person name="Lee H.Y."/>
            <person name="Lee Y."/>
            <person name="Oh S."/>
            <person name="Lee J.H."/>
            <person name="Choi E."/>
            <person name="Choi E."/>
            <person name="Lee S.E."/>
            <person name="Jeon J."/>
            <person name="Kim H."/>
            <person name="Choi G."/>
            <person name="Song H."/>
            <person name="Lee J."/>
            <person name="Lee S.C."/>
            <person name="Kwon J.K."/>
            <person name="Lee H.Y."/>
            <person name="Koo N."/>
            <person name="Hong Y."/>
            <person name="Kim R.W."/>
            <person name="Kang W.H."/>
            <person name="Huh J.H."/>
            <person name="Kang B.C."/>
            <person name="Yang T.J."/>
            <person name="Lee Y.H."/>
            <person name="Bennetzen J.L."/>
            <person name="Choi D."/>
        </authorList>
    </citation>
    <scope>NUCLEOTIDE SEQUENCE [LARGE SCALE GENOMIC DNA]</scope>
    <source>
        <strain evidence="22">cv. CM334</strain>
    </source>
</reference>
<dbReference type="InterPro" id="IPR008271">
    <property type="entry name" value="Ser/Thr_kinase_AS"/>
</dbReference>
<keyword evidence="9" id="KW-0732">Signal</keyword>
<organism evidence="21 22">
    <name type="scientific">Capsicum annuum</name>
    <name type="common">Capsicum pepper</name>
    <dbReference type="NCBI Taxonomy" id="4072"/>
    <lineage>
        <taxon>Eukaryota</taxon>
        <taxon>Viridiplantae</taxon>
        <taxon>Streptophyta</taxon>
        <taxon>Embryophyta</taxon>
        <taxon>Tracheophyta</taxon>
        <taxon>Spermatophyta</taxon>
        <taxon>Magnoliopsida</taxon>
        <taxon>eudicotyledons</taxon>
        <taxon>Gunneridae</taxon>
        <taxon>Pentapetalae</taxon>
        <taxon>asterids</taxon>
        <taxon>lamiids</taxon>
        <taxon>Solanales</taxon>
        <taxon>Solanaceae</taxon>
        <taxon>Solanoideae</taxon>
        <taxon>Capsiceae</taxon>
        <taxon>Capsicum</taxon>
    </lineage>
</organism>
<keyword evidence="17" id="KW-0325">Glycoprotein</keyword>
<sequence length="203" mass="22724">MPNGSLEKYLYSHNYFLDTKQRLSIMIDVACALEYLHHGCLLPVIHCDVKPSNVLLDEDMVAHLSDFGISKLLGEDKGDLYTKTLATLGYIAPEYGLDGLVSTKCDVYSYGVMLLETFTRRKPNEFDGDFSLKQWVSYSLPEAVMDIVDVNLVTPQGNQKEIDVVASIMKVALDCCAESPARRTNMKYVVGMLQKIKIQLLAC</sequence>
<dbReference type="EMBL" id="AYRZ02000004">
    <property type="protein sequence ID" value="PHT82906.1"/>
    <property type="molecule type" value="Genomic_DNA"/>
</dbReference>
<evidence type="ECO:0000259" key="20">
    <source>
        <dbReference type="PROSITE" id="PS50011"/>
    </source>
</evidence>
<evidence type="ECO:0000256" key="1">
    <source>
        <dbReference type="ARBA" id="ARBA00004162"/>
    </source>
</evidence>
<dbReference type="Gramene" id="PHT82906">
    <property type="protein sequence ID" value="PHT82906"/>
    <property type="gene ID" value="T459_11349"/>
</dbReference>
<evidence type="ECO:0000256" key="16">
    <source>
        <dbReference type="ARBA" id="ARBA00023170"/>
    </source>
</evidence>
<keyword evidence="15" id="KW-0472">Membrane</keyword>
<keyword evidence="11" id="KW-0547">Nucleotide-binding</keyword>
<dbReference type="Gene3D" id="1.10.510.10">
    <property type="entry name" value="Transferase(Phosphotransferase) domain 1"/>
    <property type="match status" value="1"/>
</dbReference>
<evidence type="ECO:0000256" key="18">
    <source>
        <dbReference type="ARBA" id="ARBA00047899"/>
    </source>
</evidence>
<dbReference type="PROSITE" id="PS50011">
    <property type="entry name" value="PROTEIN_KINASE_DOM"/>
    <property type="match status" value="1"/>
</dbReference>
<evidence type="ECO:0000256" key="14">
    <source>
        <dbReference type="ARBA" id="ARBA00022989"/>
    </source>
</evidence>
<keyword evidence="5" id="KW-0597">Phosphoprotein</keyword>
<evidence type="ECO:0000256" key="9">
    <source>
        <dbReference type="ARBA" id="ARBA00022729"/>
    </source>
</evidence>
<dbReference type="PANTHER" id="PTHR48008">
    <property type="entry name" value="LEUCINE-RICH REPEAT RECEPTOR-LIKE PROTEIN KINASE IMK3-RELATED"/>
    <property type="match status" value="1"/>
</dbReference>
<dbReference type="FunFam" id="1.10.510.10:FF:000358">
    <property type="entry name" value="Putative leucine-rich repeat receptor-like serine/threonine-protein kinase"/>
    <property type="match status" value="1"/>
</dbReference>
<evidence type="ECO:0000256" key="11">
    <source>
        <dbReference type="ARBA" id="ARBA00022741"/>
    </source>
</evidence>
<reference evidence="21 22" key="1">
    <citation type="journal article" date="2014" name="Nat. Genet.">
        <title>Genome sequence of the hot pepper provides insights into the evolution of pungency in Capsicum species.</title>
        <authorList>
            <person name="Kim S."/>
            <person name="Park M."/>
            <person name="Yeom S.I."/>
            <person name="Kim Y.M."/>
            <person name="Lee J.M."/>
            <person name="Lee H.A."/>
            <person name="Seo E."/>
            <person name="Choi J."/>
            <person name="Cheong K."/>
            <person name="Kim K.T."/>
            <person name="Jung K."/>
            <person name="Lee G.W."/>
            <person name="Oh S.K."/>
            <person name="Bae C."/>
            <person name="Kim S.B."/>
            <person name="Lee H.Y."/>
            <person name="Kim S.Y."/>
            <person name="Kim M.S."/>
            <person name="Kang B.C."/>
            <person name="Jo Y.D."/>
            <person name="Yang H.B."/>
            <person name="Jeong H.J."/>
            <person name="Kang W.H."/>
            <person name="Kwon J.K."/>
            <person name="Shin C."/>
            <person name="Lim J.Y."/>
            <person name="Park J.H."/>
            <person name="Huh J.H."/>
            <person name="Kim J.S."/>
            <person name="Kim B.D."/>
            <person name="Cohen O."/>
            <person name="Paran I."/>
            <person name="Suh M.C."/>
            <person name="Lee S.B."/>
            <person name="Kim Y.K."/>
            <person name="Shin Y."/>
            <person name="Noh S.J."/>
            <person name="Park J."/>
            <person name="Seo Y.S."/>
            <person name="Kwon S.Y."/>
            <person name="Kim H.A."/>
            <person name="Park J.M."/>
            <person name="Kim H.J."/>
            <person name="Choi S.B."/>
            <person name="Bosland P.W."/>
            <person name="Reeves G."/>
            <person name="Jo S.H."/>
            <person name="Lee B.W."/>
            <person name="Cho H.T."/>
            <person name="Choi H.S."/>
            <person name="Lee M.S."/>
            <person name="Yu Y."/>
            <person name="Do Choi Y."/>
            <person name="Park B.S."/>
            <person name="van Deynze A."/>
            <person name="Ashrafi H."/>
            <person name="Hill T."/>
            <person name="Kim W.T."/>
            <person name="Pai H.S."/>
            <person name="Ahn H.K."/>
            <person name="Yeam I."/>
            <person name="Giovannoni J.J."/>
            <person name="Rose J.K."/>
            <person name="Sorensen I."/>
            <person name="Lee S.J."/>
            <person name="Kim R.W."/>
            <person name="Choi I.Y."/>
            <person name="Choi B.S."/>
            <person name="Lim J.S."/>
            <person name="Lee Y.H."/>
            <person name="Choi D."/>
        </authorList>
    </citation>
    <scope>NUCLEOTIDE SEQUENCE [LARGE SCALE GENOMIC DNA]</scope>
    <source>
        <strain evidence="22">cv. CM334</strain>
    </source>
</reference>
<evidence type="ECO:0000256" key="3">
    <source>
        <dbReference type="ARBA" id="ARBA00022475"/>
    </source>
</evidence>
<evidence type="ECO:0000256" key="13">
    <source>
        <dbReference type="ARBA" id="ARBA00022840"/>
    </source>
</evidence>
<comment type="caution">
    <text evidence="21">The sequence shown here is derived from an EMBL/GenBank/DDBJ whole genome shotgun (WGS) entry which is preliminary data.</text>
</comment>
<dbReference type="PROSITE" id="PS00108">
    <property type="entry name" value="PROTEIN_KINASE_ST"/>
    <property type="match status" value="1"/>
</dbReference>
<dbReference type="InterPro" id="IPR052451">
    <property type="entry name" value="Ser/Thr_kinase-like"/>
</dbReference>
<dbReference type="GO" id="GO:0005524">
    <property type="term" value="F:ATP binding"/>
    <property type="evidence" value="ECO:0007669"/>
    <property type="project" value="UniProtKB-KW"/>
</dbReference>
<dbReference type="Proteomes" id="UP000222542">
    <property type="component" value="Unassembled WGS sequence"/>
</dbReference>
<evidence type="ECO:0000256" key="17">
    <source>
        <dbReference type="ARBA" id="ARBA00023180"/>
    </source>
</evidence>
<dbReference type="GO" id="GO:0005886">
    <property type="term" value="C:plasma membrane"/>
    <property type="evidence" value="ECO:0007669"/>
    <property type="project" value="UniProtKB-SubCell"/>
</dbReference>
<dbReference type="InterPro" id="IPR000719">
    <property type="entry name" value="Prot_kinase_dom"/>
</dbReference>
<evidence type="ECO:0000313" key="21">
    <source>
        <dbReference type="EMBL" id="PHT82906.1"/>
    </source>
</evidence>
<keyword evidence="22" id="KW-1185">Reference proteome</keyword>
<dbReference type="SMART" id="SM00220">
    <property type="entry name" value="S_TKc"/>
    <property type="match status" value="1"/>
</dbReference>
<evidence type="ECO:0000256" key="8">
    <source>
        <dbReference type="ARBA" id="ARBA00022692"/>
    </source>
</evidence>
<feature type="domain" description="Protein kinase" evidence="20">
    <location>
        <begin position="1"/>
        <end position="196"/>
    </location>
</feature>
<comment type="subcellular location">
    <subcellularLocation>
        <location evidence="1">Cell membrane</location>
        <topology evidence="1">Single-pass membrane protein</topology>
    </subcellularLocation>
</comment>
<evidence type="ECO:0000256" key="2">
    <source>
        <dbReference type="ARBA" id="ARBA00012513"/>
    </source>
</evidence>
<dbReference type="PANTHER" id="PTHR48008:SF14">
    <property type="entry name" value="PROTEIN KINASE DOMAIN-CONTAINING PROTEIN"/>
    <property type="match status" value="1"/>
</dbReference>
<evidence type="ECO:0000256" key="19">
    <source>
        <dbReference type="ARBA" id="ARBA00048679"/>
    </source>
</evidence>
<evidence type="ECO:0000256" key="10">
    <source>
        <dbReference type="ARBA" id="ARBA00022737"/>
    </source>
</evidence>
<keyword evidence="7" id="KW-0808">Transferase</keyword>
<keyword evidence="4" id="KW-0723">Serine/threonine-protein kinase</keyword>
<comment type="catalytic activity">
    <reaction evidence="18">
        <text>L-threonyl-[protein] + ATP = O-phospho-L-threonyl-[protein] + ADP + H(+)</text>
        <dbReference type="Rhea" id="RHEA:46608"/>
        <dbReference type="Rhea" id="RHEA-COMP:11060"/>
        <dbReference type="Rhea" id="RHEA-COMP:11605"/>
        <dbReference type="ChEBI" id="CHEBI:15378"/>
        <dbReference type="ChEBI" id="CHEBI:30013"/>
        <dbReference type="ChEBI" id="CHEBI:30616"/>
        <dbReference type="ChEBI" id="CHEBI:61977"/>
        <dbReference type="ChEBI" id="CHEBI:456216"/>
        <dbReference type="EC" id="2.7.11.1"/>
    </reaction>
</comment>
<proteinExistence type="predicted"/>
<evidence type="ECO:0000313" key="22">
    <source>
        <dbReference type="Proteomes" id="UP000222542"/>
    </source>
</evidence>
<keyword evidence="16" id="KW-0675">Receptor</keyword>
<dbReference type="AlphaFoldDB" id="A0A2G2ZLN3"/>
<keyword evidence="6" id="KW-0433">Leucine-rich repeat</keyword>
<dbReference type="OMA" id="PWEMITG"/>
<dbReference type="InterPro" id="IPR011009">
    <property type="entry name" value="Kinase-like_dom_sf"/>
</dbReference>
<dbReference type="Pfam" id="PF00069">
    <property type="entry name" value="Pkinase"/>
    <property type="match status" value="1"/>
</dbReference>
<dbReference type="SUPFAM" id="SSF56112">
    <property type="entry name" value="Protein kinase-like (PK-like)"/>
    <property type="match status" value="1"/>
</dbReference>
<dbReference type="EC" id="2.7.11.1" evidence="2"/>
<name>A0A2G2ZLN3_CAPAN</name>